<dbReference type="AlphaFoldDB" id="A0A2P7U3C7"/>
<dbReference type="Pfam" id="PF03454">
    <property type="entry name" value="MoeA_C"/>
    <property type="match status" value="1"/>
</dbReference>
<comment type="pathway">
    <text evidence="3 11">Cofactor biosynthesis; molybdopterin biosynthesis.</text>
</comment>
<dbReference type="InterPro" id="IPR001453">
    <property type="entry name" value="MoaB/Mog_dom"/>
</dbReference>
<organism evidence="13 14">
    <name type="scientific">Neisseria iguanae</name>
    <dbReference type="NCBI Taxonomy" id="90242"/>
    <lineage>
        <taxon>Bacteria</taxon>
        <taxon>Pseudomonadati</taxon>
        <taxon>Pseudomonadota</taxon>
        <taxon>Betaproteobacteria</taxon>
        <taxon>Neisseriales</taxon>
        <taxon>Neisseriaceae</taxon>
        <taxon>Neisseria</taxon>
    </lineage>
</organism>
<feature type="domain" description="MoaB/Mog" evidence="12">
    <location>
        <begin position="174"/>
        <end position="311"/>
    </location>
</feature>
<dbReference type="Gene3D" id="3.40.980.10">
    <property type="entry name" value="MoaB/Mog-like domain"/>
    <property type="match status" value="1"/>
</dbReference>
<dbReference type="Gene3D" id="2.40.340.10">
    <property type="entry name" value="MoeA, C-terminal, domain IV"/>
    <property type="match status" value="1"/>
</dbReference>
<dbReference type="SUPFAM" id="SSF63867">
    <property type="entry name" value="MoeA C-terminal domain-like"/>
    <property type="match status" value="1"/>
</dbReference>
<gene>
    <name evidence="13" type="ORF">C7N83_00540</name>
</gene>
<dbReference type="InterPro" id="IPR005111">
    <property type="entry name" value="MoeA_C_domain_IV"/>
</dbReference>
<comment type="similarity">
    <text evidence="4 11">Belongs to the MoeA family.</text>
</comment>
<evidence type="ECO:0000256" key="11">
    <source>
        <dbReference type="RuleBase" id="RU365090"/>
    </source>
</evidence>
<evidence type="ECO:0000313" key="14">
    <source>
        <dbReference type="Proteomes" id="UP000241868"/>
    </source>
</evidence>
<dbReference type="GO" id="GO:0061599">
    <property type="term" value="F:molybdopterin molybdotransferase activity"/>
    <property type="evidence" value="ECO:0007669"/>
    <property type="project" value="UniProtKB-UniRule"/>
</dbReference>
<reference evidence="13 14" key="1">
    <citation type="submission" date="2018-03" db="EMBL/GenBank/DDBJ databases">
        <title>Neisseria weixii sp. nov., isolated from the intestinal contents of Tibetan Plateau pika (Ochotona curzoniae) in Yushu, Qinghai Province, China.</title>
        <authorList>
            <person name="Gui Z."/>
        </authorList>
    </citation>
    <scope>NUCLEOTIDE SEQUENCE [LARGE SCALE GENOMIC DNA]</scope>
    <source>
        <strain evidence="13 14">ATCC 51483</strain>
    </source>
</reference>
<evidence type="ECO:0000256" key="4">
    <source>
        <dbReference type="ARBA" id="ARBA00010763"/>
    </source>
</evidence>
<dbReference type="FunFam" id="3.40.980.10:FF:000004">
    <property type="entry name" value="Molybdopterin molybdenumtransferase"/>
    <property type="match status" value="1"/>
</dbReference>
<accession>A0A2P7U3C7</accession>
<dbReference type="SUPFAM" id="SSF53218">
    <property type="entry name" value="Molybdenum cofactor biosynthesis proteins"/>
    <property type="match status" value="1"/>
</dbReference>
<evidence type="ECO:0000256" key="9">
    <source>
        <dbReference type="ARBA" id="ARBA00023150"/>
    </source>
</evidence>
<dbReference type="InterPro" id="IPR038987">
    <property type="entry name" value="MoeA-like"/>
</dbReference>
<evidence type="ECO:0000256" key="1">
    <source>
        <dbReference type="ARBA" id="ARBA00001946"/>
    </source>
</evidence>
<dbReference type="Proteomes" id="UP000241868">
    <property type="component" value="Unassembled WGS sequence"/>
</dbReference>
<protein>
    <recommendedName>
        <fullName evidence="11">Molybdopterin molybdenumtransferase</fullName>
        <ecNumber evidence="11">2.10.1.1</ecNumber>
    </recommendedName>
</protein>
<dbReference type="PANTHER" id="PTHR10192">
    <property type="entry name" value="MOLYBDOPTERIN BIOSYNTHESIS PROTEIN"/>
    <property type="match status" value="1"/>
</dbReference>
<comment type="caution">
    <text evidence="13">The sequence shown here is derived from an EMBL/GenBank/DDBJ whole genome shotgun (WGS) entry which is preliminary data.</text>
</comment>
<dbReference type="SMART" id="SM00852">
    <property type="entry name" value="MoCF_biosynth"/>
    <property type="match status" value="1"/>
</dbReference>
<dbReference type="NCBIfam" id="NF045515">
    <property type="entry name" value="Glp_gephyrin"/>
    <property type="match status" value="1"/>
</dbReference>
<evidence type="ECO:0000256" key="10">
    <source>
        <dbReference type="ARBA" id="ARBA00047317"/>
    </source>
</evidence>
<keyword evidence="7 11" id="KW-0479">Metal-binding</keyword>
<evidence type="ECO:0000256" key="7">
    <source>
        <dbReference type="ARBA" id="ARBA00022723"/>
    </source>
</evidence>
<dbReference type="GO" id="GO:0046872">
    <property type="term" value="F:metal ion binding"/>
    <property type="evidence" value="ECO:0007669"/>
    <property type="project" value="UniProtKB-UniRule"/>
</dbReference>
<evidence type="ECO:0000256" key="3">
    <source>
        <dbReference type="ARBA" id="ARBA00005046"/>
    </source>
</evidence>
<evidence type="ECO:0000256" key="6">
    <source>
        <dbReference type="ARBA" id="ARBA00022679"/>
    </source>
</evidence>
<keyword evidence="6 11" id="KW-0808">Transferase</keyword>
<dbReference type="GO" id="GO:0005829">
    <property type="term" value="C:cytosol"/>
    <property type="evidence" value="ECO:0007669"/>
    <property type="project" value="TreeGrafter"/>
</dbReference>
<dbReference type="InterPro" id="IPR036425">
    <property type="entry name" value="MoaB/Mog-like_dom_sf"/>
</dbReference>
<sequence>MIDFETARAALLEQHECRLKTVRLPLAEAANRILAQRLSAKYPSPMFDNSAMDGYAVCDSEGSLREFRITGRIQAGETAQNPLAEGEAVRIFTGAPLPPNTTAVVMQEQTETDGNRLLVNAEIQAGQNMRLKAEEIEVGQELLAQGTKLNMAALGLAASQGYAELTVYEPLKVQVFSTGNELVEPGHTLSDGQIYDANRYQLLAWLQELGLQVSDGGILPDDLTQTEAALAAAAGQSDVVITSGGASVGEADYLKQAIEHIGSLAMHTLAIKPGKPFAWGHIGACKVFILPGNPVAAFATSNMLLLPVLNKLAGKQARHWQLPKVTAKAAFQTKKAIKRREFLRVVLENVEVGETVVKLLPNQSSAMLRTCTAADALCEVPAGKTVSEGDYVSVYLLPN</sequence>
<dbReference type="UniPathway" id="UPA00344"/>
<evidence type="ECO:0000256" key="8">
    <source>
        <dbReference type="ARBA" id="ARBA00022842"/>
    </source>
</evidence>
<comment type="function">
    <text evidence="2 11">Catalyzes the insertion of molybdate into adenylated molybdopterin with the concomitant release of AMP.</text>
</comment>
<evidence type="ECO:0000259" key="12">
    <source>
        <dbReference type="SMART" id="SM00852"/>
    </source>
</evidence>
<comment type="catalytic activity">
    <reaction evidence="10">
        <text>adenylyl-molybdopterin + molybdate = Mo-molybdopterin + AMP + H(+)</text>
        <dbReference type="Rhea" id="RHEA:35047"/>
        <dbReference type="ChEBI" id="CHEBI:15378"/>
        <dbReference type="ChEBI" id="CHEBI:36264"/>
        <dbReference type="ChEBI" id="CHEBI:62727"/>
        <dbReference type="ChEBI" id="CHEBI:71302"/>
        <dbReference type="ChEBI" id="CHEBI:456215"/>
        <dbReference type="EC" id="2.10.1.1"/>
    </reaction>
</comment>
<comment type="cofactor">
    <cofactor evidence="1 11">
        <name>Mg(2+)</name>
        <dbReference type="ChEBI" id="CHEBI:18420"/>
    </cofactor>
</comment>
<keyword evidence="5 11" id="KW-0500">Molybdenum</keyword>
<dbReference type="Gene3D" id="3.90.105.10">
    <property type="entry name" value="Molybdopterin biosynthesis moea protein, domain 2"/>
    <property type="match status" value="1"/>
</dbReference>
<evidence type="ECO:0000256" key="2">
    <source>
        <dbReference type="ARBA" id="ARBA00002901"/>
    </source>
</evidence>
<evidence type="ECO:0000313" key="13">
    <source>
        <dbReference type="EMBL" id="PSJ81423.1"/>
    </source>
</evidence>
<dbReference type="Gene3D" id="2.170.190.11">
    <property type="entry name" value="Molybdopterin biosynthesis moea protein, domain 3"/>
    <property type="match status" value="1"/>
</dbReference>
<dbReference type="EMBL" id="PXYY01000002">
    <property type="protein sequence ID" value="PSJ81423.1"/>
    <property type="molecule type" value="Genomic_DNA"/>
</dbReference>
<dbReference type="GO" id="GO:0006777">
    <property type="term" value="P:Mo-molybdopterin cofactor biosynthetic process"/>
    <property type="evidence" value="ECO:0007669"/>
    <property type="project" value="UniProtKB-UniRule"/>
</dbReference>
<keyword evidence="14" id="KW-1185">Reference proteome</keyword>
<dbReference type="CDD" id="cd00887">
    <property type="entry name" value="MoeA"/>
    <property type="match status" value="1"/>
</dbReference>
<keyword evidence="9 11" id="KW-0501">Molybdenum cofactor biosynthesis</keyword>
<proteinExistence type="inferred from homology"/>
<dbReference type="SUPFAM" id="SSF63882">
    <property type="entry name" value="MoeA N-terminal region -like"/>
    <property type="match status" value="1"/>
</dbReference>
<dbReference type="Pfam" id="PF00994">
    <property type="entry name" value="MoCF_biosynth"/>
    <property type="match status" value="1"/>
</dbReference>
<dbReference type="EC" id="2.10.1.1" evidence="11"/>
<dbReference type="PANTHER" id="PTHR10192:SF5">
    <property type="entry name" value="GEPHYRIN"/>
    <property type="match status" value="1"/>
</dbReference>
<keyword evidence="8 11" id="KW-0460">Magnesium</keyword>
<name>A0A2P7U3C7_9NEIS</name>
<dbReference type="OrthoDB" id="9804758at2"/>
<dbReference type="InterPro" id="IPR036688">
    <property type="entry name" value="MoeA_C_domain_IV_sf"/>
</dbReference>
<evidence type="ECO:0000256" key="5">
    <source>
        <dbReference type="ARBA" id="ARBA00022505"/>
    </source>
</evidence>
<dbReference type="NCBIfam" id="TIGR00177">
    <property type="entry name" value="molyb_syn"/>
    <property type="match status" value="1"/>
</dbReference>
<dbReference type="InterPro" id="IPR036135">
    <property type="entry name" value="MoeA_linker/N_sf"/>
</dbReference>
<dbReference type="Pfam" id="PF03453">
    <property type="entry name" value="MoeA_N"/>
    <property type="match status" value="1"/>
</dbReference>
<dbReference type="InterPro" id="IPR005110">
    <property type="entry name" value="MoeA_linker/N"/>
</dbReference>